<accession>A0AAW1R1U9</accession>
<comment type="subcellular location">
    <subcellularLocation>
        <location evidence="1">Nucleus</location>
    </subcellularLocation>
</comment>
<reference evidence="7 8" key="1">
    <citation type="journal article" date="2024" name="Nat. Commun.">
        <title>Phylogenomics reveals the evolutionary origins of lichenization in chlorophyte algae.</title>
        <authorList>
            <person name="Puginier C."/>
            <person name="Libourel C."/>
            <person name="Otte J."/>
            <person name="Skaloud P."/>
            <person name="Haon M."/>
            <person name="Grisel S."/>
            <person name="Petersen M."/>
            <person name="Berrin J.G."/>
            <person name="Delaux P.M."/>
            <person name="Dal Grande F."/>
            <person name="Keller J."/>
        </authorList>
    </citation>
    <scope>NUCLEOTIDE SEQUENCE [LARGE SCALE GENOMIC DNA]</scope>
    <source>
        <strain evidence="7 8">SAG 245.80</strain>
    </source>
</reference>
<protein>
    <recommendedName>
        <fullName evidence="6">Importin N-terminal domain-containing protein</fullName>
    </recommendedName>
</protein>
<dbReference type="InterPro" id="IPR058537">
    <property type="entry name" value="TPR_TNPO3_IPO13_4th"/>
</dbReference>
<dbReference type="Pfam" id="PF24138">
    <property type="entry name" value="TPR_TNPO3_IPO13_2nd"/>
    <property type="match status" value="1"/>
</dbReference>
<dbReference type="InterPro" id="IPR013598">
    <property type="entry name" value="Exportin-1/Importin-b-like"/>
</dbReference>
<dbReference type="Pfam" id="PF08389">
    <property type="entry name" value="Xpo1"/>
    <property type="match status" value="1"/>
</dbReference>
<name>A0AAW1R1U9_9CHLO</name>
<dbReference type="PANTHER" id="PTHR12363:SF33">
    <property type="entry name" value="IMPORTIN-13"/>
    <property type="match status" value="1"/>
</dbReference>
<evidence type="ECO:0000313" key="8">
    <source>
        <dbReference type="Proteomes" id="UP001445335"/>
    </source>
</evidence>
<feature type="domain" description="Importin N-terminal" evidence="6">
    <location>
        <begin position="300"/>
        <end position="367"/>
    </location>
</feature>
<gene>
    <name evidence="7" type="ORF">WJX81_001986</name>
</gene>
<dbReference type="Proteomes" id="UP001445335">
    <property type="component" value="Unassembled WGS sequence"/>
</dbReference>
<dbReference type="GO" id="GO:0005737">
    <property type="term" value="C:cytoplasm"/>
    <property type="evidence" value="ECO:0007669"/>
    <property type="project" value="TreeGrafter"/>
</dbReference>
<feature type="region of interest" description="Disordered" evidence="5">
    <location>
        <begin position="93"/>
        <end position="216"/>
    </location>
</feature>
<dbReference type="InterPro" id="IPR057941">
    <property type="entry name" value="TPR_TNPO3_IPO13_2nd"/>
</dbReference>
<evidence type="ECO:0000259" key="6">
    <source>
        <dbReference type="PROSITE" id="PS50166"/>
    </source>
</evidence>
<dbReference type="SUPFAM" id="SSF48371">
    <property type="entry name" value="ARM repeat"/>
    <property type="match status" value="1"/>
</dbReference>
<proteinExistence type="inferred from homology"/>
<feature type="compositionally biased region" description="Polar residues" evidence="5">
    <location>
        <begin position="152"/>
        <end position="162"/>
    </location>
</feature>
<dbReference type="Pfam" id="PF03810">
    <property type="entry name" value="IBN_N"/>
    <property type="match status" value="1"/>
</dbReference>
<sequence>MEDLVLYAGATIALRYLRHGIFGRPERRLVQQVAALQAQEALELPQALVLAVPCGGPGQQSCEALKAKRDAREALPASNSPCKRMCRLESPGAVSKGGVVNGSPAGEAPTALPAPDAPANSLPLEPVPSAAARVSGSLPGPPARDAADVSAGSLSTHSQSKVPSKEGGDPLWSPMASGDERCSASLNRSHRVSPSAAARSPGGGGGSGDGAAGGLPVRPAAARLLELQQRQRSAERTRPLGEHAVHGVARRSRGPAGARRLATPQSDAQVIWLSDGCIFPSEAASHALYHHPDDAVKKQAGAWLEAWQRSLDAWSTSDAVLHDSSSTVEAQYFCAITLRTKVQLDYDELPAGAAASLRDSLVGLLLRYARGSRPTRTQLCLALAALAAHLPAAEWGGGGAVQWLAGRMSGEPSEAALPCMLEVLTVLPQEAGSYRPAVRPERRRAMVAELVSAVPAVLQVLATCLELHHADRSREQVLEAFGAWLRVAAGSAHLDGAALAAHPLTAAALAGLQESETFDAAVEAVCELVFCTASGGQPEAPMLPLVQRLVPAVLELRPRFAVLAQREAAERSGGGEGGHEGDDDIETAKGIARLFAEVGEAYTALIAAGAPEAMRPVEALLEVGAFPDDSIAAMSFNFWHRLARYLTSGFSPQSLEDASSAEETGTEEGRRRLAVFVPAFERMVALVRGRVRLPDNWDALHSDEQKDFKRNRFAVGDTLLDAASVLGAEKTLELLLAPLQEAASAGSGGWRTIEAGLYCVRAIHRTAPPVDNALLLGLFGGLRGLPEAPILRYTAAMMVSAYAQWLARSLRAGAATALLPDLLQLLTTALGDREACPAAALALRHLCEAAPAHLARYADALLGLYARVAASGPPPIANGGLGTALGAWPMSGLAGDEEDVLQVVEGVAHAVSALPAEQRRSALEAMVAPLVQPLQAALVAPGGREGPLPSPPASAALVVQLVDRLTVVFRFVADPEAVAAALGRVWGVFEAALARFHNDERTAEHLCRAPRYALRTAGAAAAGLVPALAGALPRWFAATRHGAFLYVASELVKVFGGQASLASQLGELLARLLGEACSRLRNLREVSDAPDLADDTFLLAGRALHYAPALVLQPLALLPALLDSAAAGLLVQHREACCSTLTFVARLFDADVLARCPPEVAQQATAAMAPRTPGLVRLLVAGAVGALPAGRTGNIADVLFSVLKATQQQGVQWLADAVGAIPDESAPAADRKALLVAASATAAHGQAADSSKSLEDAVEDLSELVRRSRRAQEAALRALLPGELLPHFMR</sequence>
<feature type="compositionally biased region" description="Low complexity" evidence="5">
    <location>
        <begin position="108"/>
        <end position="119"/>
    </location>
</feature>
<keyword evidence="4" id="KW-0539">Nucleus</keyword>
<feature type="compositionally biased region" description="Gly residues" evidence="5">
    <location>
        <begin position="201"/>
        <end position="213"/>
    </location>
</feature>
<dbReference type="SMART" id="SM00913">
    <property type="entry name" value="IBN_N"/>
    <property type="match status" value="1"/>
</dbReference>
<dbReference type="Gene3D" id="1.25.10.10">
    <property type="entry name" value="Leucine-rich Repeat Variant"/>
    <property type="match status" value="1"/>
</dbReference>
<feature type="region of interest" description="Disordered" evidence="5">
    <location>
        <begin position="231"/>
        <end position="261"/>
    </location>
</feature>
<evidence type="ECO:0000256" key="4">
    <source>
        <dbReference type="ARBA" id="ARBA00023242"/>
    </source>
</evidence>
<dbReference type="Pfam" id="PF24139">
    <property type="entry name" value="TPR_TNPO3_IPO13_4th"/>
    <property type="match status" value="1"/>
</dbReference>
<feature type="compositionally biased region" description="Basic and acidic residues" evidence="5">
    <location>
        <begin position="232"/>
        <end position="245"/>
    </location>
</feature>
<evidence type="ECO:0000256" key="3">
    <source>
        <dbReference type="ARBA" id="ARBA00022448"/>
    </source>
</evidence>
<dbReference type="GO" id="GO:0006606">
    <property type="term" value="P:protein import into nucleus"/>
    <property type="evidence" value="ECO:0007669"/>
    <property type="project" value="TreeGrafter"/>
</dbReference>
<comment type="caution">
    <text evidence="7">The sequence shown here is derived from an EMBL/GenBank/DDBJ whole genome shotgun (WGS) entry which is preliminary data.</text>
</comment>
<keyword evidence="8" id="KW-1185">Reference proteome</keyword>
<comment type="similarity">
    <text evidence="2">Belongs to the importin beta family.</text>
</comment>
<evidence type="ECO:0000256" key="2">
    <source>
        <dbReference type="ARBA" id="ARBA00007991"/>
    </source>
</evidence>
<dbReference type="InterPro" id="IPR001494">
    <property type="entry name" value="Importin-beta_N"/>
</dbReference>
<evidence type="ECO:0000256" key="1">
    <source>
        <dbReference type="ARBA" id="ARBA00004123"/>
    </source>
</evidence>
<dbReference type="InterPro" id="IPR051345">
    <property type="entry name" value="Importin_beta-like_NTR"/>
</dbReference>
<dbReference type="PANTHER" id="PTHR12363">
    <property type="entry name" value="TRANSPORTIN 3 AND IMPORTIN 13"/>
    <property type="match status" value="1"/>
</dbReference>
<dbReference type="GO" id="GO:0005634">
    <property type="term" value="C:nucleus"/>
    <property type="evidence" value="ECO:0007669"/>
    <property type="project" value="UniProtKB-SubCell"/>
</dbReference>
<evidence type="ECO:0000256" key="5">
    <source>
        <dbReference type="SAM" id="MobiDB-lite"/>
    </source>
</evidence>
<evidence type="ECO:0000313" key="7">
    <source>
        <dbReference type="EMBL" id="KAK9827593.1"/>
    </source>
</evidence>
<organism evidence="7 8">
    <name type="scientific">Elliptochloris bilobata</name>
    <dbReference type="NCBI Taxonomy" id="381761"/>
    <lineage>
        <taxon>Eukaryota</taxon>
        <taxon>Viridiplantae</taxon>
        <taxon>Chlorophyta</taxon>
        <taxon>core chlorophytes</taxon>
        <taxon>Trebouxiophyceae</taxon>
        <taxon>Trebouxiophyceae incertae sedis</taxon>
        <taxon>Elliptochloris clade</taxon>
        <taxon>Elliptochloris</taxon>
    </lineage>
</organism>
<dbReference type="EMBL" id="JALJOU010000057">
    <property type="protein sequence ID" value="KAK9827593.1"/>
    <property type="molecule type" value="Genomic_DNA"/>
</dbReference>
<dbReference type="InterPro" id="IPR011989">
    <property type="entry name" value="ARM-like"/>
</dbReference>
<dbReference type="PROSITE" id="PS50166">
    <property type="entry name" value="IMPORTIN_B_NT"/>
    <property type="match status" value="1"/>
</dbReference>
<dbReference type="InterPro" id="IPR016024">
    <property type="entry name" value="ARM-type_fold"/>
</dbReference>
<keyword evidence="3" id="KW-0813">Transport</keyword>
<dbReference type="GO" id="GO:0031267">
    <property type="term" value="F:small GTPase binding"/>
    <property type="evidence" value="ECO:0007669"/>
    <property type="project" value="InterPro"/>
</dbReference>